<dbReference type="Gene3D" id="3.40.50.12660">
    <property type="match status" value="1"/>
</dbReference>
<evidence type="ECO:0000313" key="4">
    <source>
        <dbReference type="EMBL" id="PCH35031.1"/>
    </source>
</evidence>
<reference evidence="4 5" key="1">
    <citation type="journal article" date="2012" name="Science">
        <title>The Paleozoic origin of enzymatic lignin decomposition reconstructed from 31 fungal genomes.</title>
        <authorList>
            <person name="Floudas D."/>
            <person name="Binder M."/>
            <person name="Riley R."/>
            <person name="Barry K."/>
            <person name="Blanchette R.A."/>
            <person name="Henrissat B."/>
            <person name="Martinez A.T."/>
            <person name="Otillar R."/>
            <person name="Spatafora J.W."/>
            <person name="Yadav J.S."/>
            <person name="Aerts A."/>
            <person name="Benoit I."/>
            <person name="Boyd A."/>
            <person name="Carlson A."/>
            <person name="Copeland A."/>
            <person name="Coutinho P.M."/>
            <person name="de Vries R.P."/>
            <person name="Ferreira P."/>
            <person name="Findley K."/>
            <person name="Foster B."/>
            <person name="Gaskell J."/>
            <person name="Glotzer D."/>
            <person name="Gorecki P."/>
            <person name="Heitman J."/>
            <person name="Hesse C."/>
            <person name="Hori C."/>
            <person name="Igarashi K."/>
            <person name="Jurgens J.A."/>
            <person name="Kallen N."/>
            <person name="Kersten P."/>
            <person name="Kohler A."/>
            <person name="Kuees U."/>
            <person name="Kumar T.K.A."/>
            <person name="Kuo A."/>
            <person name="LaButti K."/>
            <person name="Larrondo L.F."/>
            <person name="Lindquist E."/>
            <person name="Ling A."/>
            <person name="Lombard V."/>
            <person name="Lucas S."/>
            <person name="Lundell T."/>
            <person name="Martin R."/>
            <person name="McLaughlin D.J."/>
            <person name="Morgenstern I."/>
            <person name="Morin E."/>
            <person name="Murat C."/>
            <person name="Nagy L.G."/>
            <person name="Nolan M."/>
            <person name="Ohm R.A."/>
            <person name="Patyshakuliyeva A."/>
            <person name="Rokas A."/>
            <person name="Ruiz-Duenas F.J."/>
            <person name="Sabat G."/>
            <person name="Salamov A."/>
            <person name="Samejima M."/>
            <person name="Schmutz J."/>
            <person name="Slot J.C."/>
            <person name="St John F."/>
            <person name="Stenlid J."/>
            <person name="Sun H."/>
            <person name="Sun S."/>
            <person name="Syed K."/>
            <person name="Tsang A."/>
            <person name="Wiebenga A."/>
            <person name="Young D."/>
            <person name="Pisabarro A."/>
            <person name="Eastwood D.C."/>
            <person name="Martin F."/>
            <person name="Cullen D."/>
            <person name="Grigoriev I.V."/>
            <person name="Hibbett D.S."/>
        </authorList>
    </citation>
    <scope>NUCLEOTIDE SEQUENCE [LARGE SCALE GENOMIC DNA]</scope>
    <source>
        <strain evidence="4 5">MD-104</strain>
    </source>
</reference>
<keyword evidence="5" id="KW-1185">Reference proteome</keyword>
<comment type="similarity">
    <text evidence="1">Belongs to the peptidase C14B family.</text>
</comment>
<dbReference type="InterPro" id="IPR011600">
    <property type="entry name" value="Pept_C14_caspase"/>
</dbReference>
<organism evidence="4 5">
    <name type="scientific">Wolfiporia cocos (strain MD-104)</name>
    <name type="common">Brown rot fungus</name>
    <dbReference type="NCBI Taxonomy" id="742152"/>
    <lineage>
        <taxon>Eukaryota</taxon>
        <taxon>Fungi</taxon>
        <taxon>Dikarya</taxon>
        <taxon>Basidiomycota</taxon>
        <taxon>Agaricomycotina</taxon>
        <taxon>Agaricomycetes</taxon>
        <taxon>Polyporales</taxon>
        <taxon>Phaeolaceae</taxon>
        <taxon>Wolfiporia</taxon>
    </lineage>
</organism>
<evidence type="ECO:0000256" key="1">
    <source>
        <dbReference type="ARBA" id="ARBA00009005"/>
    </source>
</evidence>
<accession>A0A2H3IZ79</accession>
<feature type="region of interest" description="Disordered" evidence="2">
    <location>
        <begin position="225"/>
        <end position="254"/>
    </location>
</feature>
<dbReference type="PANTHER" id="PTHR48104">
    <property type="entry name" value="METACASPASE-4"/>
    <property type="match status" value="1"/>
</dbReference>
<dbReference type="AlphaFoldDB" id="A0A2H3IZ79"/>
<dbReference type="GO" id="GO:0004197">
    <property type="term" value="F:cysteine-type endopeptidase activity"/>
    <property type="evidence" value="ECO:0007669"/>
    <property type="project" value="InterPro"/>
</dbReference>
<feature type="domain" description="Peptidase C14 caspase" evidence="3">
    <location>
        <begin position="9"/>
        <end position="272"/>
    </location>
</feature>
<evidence type="ECO:0000259" key="3">
    <source>
        <dbReference type="Pfam" id="PF00656"/>
    </source>
</evidence>
<dbReference type="PANTHER" id="PTHR48104:SF30">
    <property type="entry name" value="METACASPASE-1"/>
    <property type="match status" value="1"/>
</dbReference>
<evidence type="ECO:0000313" key="5">
    <source>
        <dbReference type="Proteomes" id="UP000218811"/>
    </source>
</evidence>
<feature type="region of interest" description="Disordered" evidence="2">
    <location>
        <begin position="523"/>
        <end position="543"/>
    </location>
</feature>
<dbReference type="Proteomes" id="UP000218811">
    <property type="component" value="Unassembled WGS sequence"/>
</dbReference>
<dbReference type="Pfam" id="PF00656">
    <property type="entry name" value="Peptidase_C14"/>
    <property type="match status" value="1"/>
</dbReference>
<name>A0A2H3IZ79_WOLCO</name>
<dbReference type="GO" id="GO:0006508">
    <property type="term" value="P:proteolysis"/>
    <property type="evidence" value="ECO:0007669"/>
    <property type="project" value="InterPro"/>
</dbReference>
<dbReference type="OrthoDB" id="2863655at2759"/>
<feature type="compositionally biased region" description="Polar residues" evidence="2">
    <location>
        <begin position="241"/>
        <end position="253"/>
    </location>
</feature>
<dbReference type="InterPro" id="IPR050452">
    <property type="entry name" value="Metacaspase"/>
</dbReference>
<dbReference type="EMBL" id="KB467843">
    <property type="protein sequence ID" value="PCH35031.1"/>
    <property type="molecule type" value="Genomic_DNA"/>
</dbReference>
<dbReference type="GO" id="GO:0005737">
    <property type="term" value="C:cytoplasm"/>
    <property type="evidence" value="ECO:0007669"/>
    <property type="project" value="TreeGrafter"/>
</dbReference>
<evidence type="ECO:0000256" key="2">
    <source>
        <dbReference type="SAM" id="MobiDB-lite"/>
    </source>
</evidence>
<gene>
    <name evidence="4" type="ORF">WOLCODRAFT_165973</name>
</gene>
<protein>
    <recommendedName>
        <fullName evidence="3">Peptidase C14 caspase domain-containing protein</fullName>
    </recommendedName>
</protein>
<sequence>MSKPPCRPRRKALLIGINYDTDASPKGKGYEILFGPRKDALDFKILLIDKYSYEKDDITVMIDSTTDQCSVELQPTYSNILRQTSKLVRDAQPGDHLVFLFSGHSSQITCKEHTEDDGYDEVILPMDHNGDDRAKLIVDNDLRRLLVDPLPVGAYLTAILDSCHSGTLLDLDHYRCNRILCPWISKGIRYQTKSMCRNIVREYEMIPSTLGRPLTIEDLDHSLRGSKKRSSLKARSLSKPVSPQNIDPNPRANTATSISSVLSTVSVGQRGRIRHFTDKLKLSIPRCMSPESMDLIAKLREEPNTTLGQLMSFLSYQRYDVLSKMHMVGNRYLKRCAERGVTPKRVPPELVNFQNPQLGSQETLWRARVRSRPRRPRRMHSDCVVRAVSRCTAANAFSKLYSADGTPVGAGPPCRLAVVRYASSGRKPVVRACAVPPNARRGRASGTPSPARVGGTARPRLLARADSDLRGGFLGEGAFSRCWPDTPQAPAPGMRGGSRAFARGDKLMALAISVARLQEYQGDAPPHQEPAAEMGSAYHASRV</sequence>
<proteinExistence type="inferred from homology"/>